<dbReference type="PROSITE" id="PS50010">
    <property type="entry name" value="DH_2"/>
    <property type="match status" value="1"/>
</dbReference>
<keyword evidence="4" id="KW-1185">Reference proteome</keyword>
<keyword evidence="1" id="KW-0863">Zinc-finger</keyword>
<feature type="coiled-coil region" evidence="2">
    <location>
        <begin position="714"/>
        <end position="748"/>
    </location>
</feature>
<dbReference type="Proteomes" id="UP000038045">
    <property type="component" value="Unplaced"/>
</dbReference>
<proteinExistence type="predicted"/>
<dbReference type="PANTHER" id="PTHR13944:SF21">
    <property type="entry name" value="CYSTS, ISOFORM C"/>
    <property type="match status" value="1"/>
</dbReference>
<accession>A0A0N4ZT18</accession>
<evidence type="ECO:0000313" key="4">
    <source>
        <dbReference type="Proteomes" id="UP000038045"/>
    </source>
</evidence>
<dbReference type="GO" id="GO:0005085">
    <property type="term" value="F:guanyl-nucleotide exchange factor activity"/>
    <property type="evidence" value="ECO:0007669"/>
    <property type="project" value="InterPro"/>
</dbReference>
<keyword evidence="1" id="KW-0479">Metal-binding</keyword>
<dbReference type="GO" id="GO:0035023">
    <property type="term" value="P:regulation of Rho protein signal transduction"/>
    <property type="evidence" value="ECO:0007669"/>
    <property type="project" value="TreeGrafter"/>
</dbReference>
<name>A0A0N4ZT18_PARTI</name>
<organism evidence="4 5">
    <name type="scientific">Parastrongyloides trichosuri</name>
    <name type="common">Possum-specific nematode worm</name>
    <dbReference type="NCBI Taxonomy" id="131310"/>
    <lineage>
        <taxon>Eukaryota</taxon>
        <taxon>Metazoa</taxon>
        <taxon>Ecdysozoa</taxon>
        <taxon>Nematoda</taxon>
        <taxon>Chromadorea</taxon>
        <taxon>Rhabditida</taxon>
        <taxon>Tylenchina</taxon>
        <taxon>Panagrolaimomorpha</taxon>
        <taxon>Strongyloidoidea</taxon>
        <taxon>Strongyloididae</taxon>
        <taxon>Parastrongyloides</taxon>
    </lineage>
</organism>
<dbReference type="GO" id="GO:0008270">
    <property type="term" value="F:zinc ion binding"/>
    <property type="evidence" value="ECO:0007669"/>
    <property type="project" value="UniProtKB-KW"/>
</dbReference>
<keyword evidence="1" id="KW-0862">Zinc</keyword>
<evidence type="ECO:0000313" key="5">
    <source>
        <dbReference type="WBParaSite" id="PTRK_0001165000.1"/>
    </source>
</evidence>
<dbReference type="Gene3D" id="1.20.900.10">
    <property type="entry name" value="Dbl homology (DH) domain"/>
    <property type="match status" value="1"/>
</dbReference>
<dbReference type="InterPro" id="IPR035899">
    <property type="entry name" value="DBL_dom_sf"/>
</dbReference>
<dbReference type="InterPro" id="IPR000219">
    <property type="entry name" value="DH_dom"/>
</dbReference>
<feature type="domain" description="DH" evidence="3">
    <location>
        <begin position="83"/>
        <end position="274"/>
    </location>
</feature>
<protein>
    <submittedName>
        <fullName evidence="5">DH domain-containing protein</fullName>
    </submittedName>
</protein>
<dbReference type="InterPro" id="IPR011993">
    <property type="entry name" value="PH-like_dom_sf"/>
</dbReference>
<dbReference type="SMART" id="SM00325">
    <property type="entry name" value="RhoGEF"/>
    <property type="match status" value="1"/>
</dbReference>
<evidence type="ECO:0000259" key="3">
    <source>
        <dbReference type="PROSITE" id="PS50010"/>
    </source>
</evidence>
<dbReference type="STRING" id="131310.A0A0N4ZT18"/>
<dbReference type="SUPFAM" id="SSF48065">
    <property type="entry name" value="DBL homology domain (DH-domain)"/>
    <property type="match status" value="1"/>
</dbReference>
<dbReference type="PANTHER" id="PTHR13944">
    <property type="entry name" value="AGAP007712-PA"/>
    <property type="match status" value="1"/>
</dbReference>
<evidence type="ECO:0000256" key="1">
    <source>
        <dbReference type="ARBA" id="ARBA00022771"/>
    </source>
</evidence>
<evidence type="ECO:0000256" key="2">
    <source>
        <dbReference type="SAM" id="Coils"/>
    </source>
</evidence>
<dbReference type="WBParaSite" id="PTRK_0001165000.1">
    <property type="protein sequence ID" value="PTRK_0001165000.1"/>
    <property type="gene ID" value="PTRK_0001165000"/>
</dbReference>
<dbReference type="Gene3D" id="2.30.29.30">
    <property type="entry name" value="Pleckstrin-homology domain (PH domain)/Phosphotyrosine-binding domain (PTB)"/>
    <property type="match status" value="1"/>
</dbReference>
<reference evidence="5" key="1">
    <citation type="submission" date="2017-02" db="UniProtKB">
        <authorList>
            <consortium name="WormBaseParasite"/>
        </authorList>
    </citation>
    <scope>IDENTIFICATION</scope>
</reference>
<sequence>MAPAIGQYVASIGNHFIPHSTSNNSSHQKNDEFQGSRTNSFNRHRNAVLLKMPGWDKFFDWDPLNNKWISLEICKNLTQEEIEKQGTIREFIGTEKNHCEVLILLLQCYLINIKEEKIFINDGEVNLLTEITMNTLIEFHLEFLTELKKRMDENIIVREISDLILKRFSDETNIAKVLISYTEICTALEETKRLYDVTIKKNAKFNSYCTRLNNDPHYKGRDFKSCLDLLAQRCTKYPLLLERIIKLERNAELFDRACSAAYVMRNFTSTIDENLKKCELNRDWESIRQKISKSDFGIFDGKPFSIQDLIFQEPNDPRKVVSITQALFRPHGSNSASKLLIVLFDDIMVLFVLKQNNTCFFNYEGHQAIFCLSKTSLRPIERSNAVALIYNCRFFMDMITIDFESRSDMLSMDKTFAEAKRKLEDVDRIDDEDFTPTVYRRFSVANRETCFANLEDTLGLEPEVFKEYKRWWSEVEKLFNEKRKDDLMMIKHVQDSIEWYKKLKCQLSRMPFARNKEIPDKTIKRIIEMFNEINRIKIFNNSEYHECVQELARQDCISLFDSWNSIFHKNEDNENYNQNTLVKRVSTINGEENKVGTKVQENRRHTIVIDSNEKEIVGSEAIYDLPSFAAIRGDISRRYIEKILNENIIMRDELERLRLDMVAATTQITVLKAYKNCDPLKHAKTLEDLRNTHVKLMDLETEFVSKTVIKENELKEKENILLAKEMELKKKEEELKLKEEEFNEKETRKLNVDSLNRSLDLYETDLPDTPNSVNPYNLPDAGCYADRISQKVDIENDCEPVFVFSKNFPKSESPKNDSIFAKSISKSKNFFSFNSESRNSLNASLQSLHVTSRFKAGSFKIKKK</sequence>
<dbReference type="AlphaFoldDB" id="A0A0N4ZT18"/>
<dbReference type="Pfam" id="PF00621">
    <property type="entry name" value="RhoGEF"/>
    <property type="match status" value="1"/>
</dbReference>
<keyword evidence="2" id="KW-0175">Coiled coil</keyword>
<dbReference type="InterPro" id="IPR051632">
    <property type="entry name" value="Rho_GEF"/>
</dbReference>